<evidence type="ECO:0000313" key="1">
    <source>
        <dbReference type="EMBL" id="PDH32787.1"/>
    </source>
</evidence>
<dbReference type="AlphaFoldDB" id="A0A2A5W930"/>
<name>A0A2A5W930_9GAMM</name>
<dbReference type="EMBL" id="NTJZ01000013">
    <property type="protein sequence ID" value="PDH32787.1"/>
    <property type="molecule type" value="Genomic_DNA"/>
</dbReference>
<reference evidence="1 2" key="1">
    <citation type="submission" date="2017-08" db="EMBL/GenBank/DDBJ databases">
        <title>Fine stratification of microbial communities through a metagenomic profile of the photic zone.</title>
        <authorList>
            <person name="Haro-Moreno J.M."/>
            <person name="Lopez-Perez M."/>
            <person name="De La Torre J."/>
            <person name="Picazo A."/>
            <person name="Camacho A."/>
            <person name="Rodriguez-Valera F."/>
        </authorList>
    </citation>
    <scope>NUCLEOTIDE SEQUENCE [LARGE SCALE GENOMIC DNA]</scope>
    <source>
        <strain evidence="1">MED-G28</strain>
    </source>
</reference>
<proteinExistence type="predicted"/>
<organism evidence="1 2">
    <name type="scientific">OM182 bacterium MED-G28</name>
    <dbReference type="NCBI Taxonomy" id="1986256"/>
    <lineage>
        <taxon>Bacteria</taxon>
        <taxon>Pseudomonadati</taxon>
        <taxon>Pseudomonadota</taxon>
        <taxon>Gammaproteobacteria</taxon>
        <taxon>OMG group</taxon>
        <taxon>OM182 clade</taxon>
    </lineage>
</organism>
<gene>
    <name evidence="1" type="ORF">CNF02_11030</name>
</gene>
<accession>A0A2A5W930</accession>
<protein>
    <submittedName>
        <fullName evidence="1">Uncharacterized protein</fullName>
    </submittedName>
</protein>
<dbReference type="Proteomes" id="UP000219329">
    <property type="component" value="Unassembled WGS sequence"/>
</dbReference>
<evidence type="ECO:0000313" key="2">
    <source>
        <dbReference type="Proteomes" id="UP000219329"/>
    </source>
</evidence>
<sequence>MLFACRTADLTEWPTELPQKSFFISMHASDPGNIAVQSQQEYLQWILSFYGGTLVAPTGWTELQSVVTRAASEERKPGLEAQLTDLGGQIAAEWAKENDLRVIDSRMLGIWGSILQIALEPEQQFQAIQLISKDVEALLLGTLSESDIEDSRYEQRLGLELFGDF</sequence>
<comment type="caution">
    <text evidence="1">The sequence shown here is derived from an EMBL/GenBank/DDBJ whole genome shotgun (WGS) entry which is preliminary data.</text>
</comment>